<feature type="region of interest" description="Disordered" evidence="1">
    <location>
        <begin position="70"/>
        <end position="89"/>
    </location>
</feature>
<feature type="compositionally biased region" description="Polar residues" evidence="1">
    <location>
        <begin position="75"/>
        <end position="89"/>
    </location>
</feature>
<evidence type="ECO:0000313" key="2">
    <source>
        <dbReference type="EMBL" id="CRK94589.1"/>
    </source>
</evidence>
<dbReference type="EMBL" id="CVRI01000039">
    <property type="protein sequence ID" value="CRK94589.1"/>
    <property type="molecule type" value="Genomic_DNA"/>
</dbReference>
<evidence type="ECO:0000313" key="3">
    <source>
        <dbReference type="Proteomes" id="UP000183832"/>
    </source>
</evidence>
<accession>A0A1J1I2S9</accession>
<protein>
    <submittedName>
        <fullName evidence="2">CLUMA_CG008089, isoform A</fullName>
    </submittedName>
</protein>
<gene>
    <name evidence="2" type="ORF">CLUMA_CG008089</name>
</gene>
<feature type="region of interest" description="Disordered" evidence="1">
    <location>
        <begin position="31"/>
        <end position="56"/>
    </location>
</feature>
<keyword evidence="3" id="KW-1185">Reference proteome</keyword>
<reference evidence="2 3" key="1">
    <citation type="submission" date="2015-04" db="EMBL/GenBank/DDBJ databases">
        <authorList>
            <person name="Syromyatnikov M.Y."/>
            <person name="Popov V.N."/>
        </authorList>
    </citation>
    <scope>NUCLEOTIDE SEQUENCE [LARGE SCALE GENOMIC DNA]</scope>
</reference>
<proteinExistence type="predicted"/>
<feature type="compositionally biased region" description="Basic and acidic residues" evidence="1">
    <location>
        <begin position="39"/>
        <end position="52"/>
    </location>
</feature>
<dbReference type="Proteomes" id="UP000183832">
    <property type="component" value="Unassembled WGS sequence"/>
</dbReference>
<sequence length="89" mass="10652">MNFKWHSLTYKLRQQEIFFLLERQNLFIEPQRKSKNRKTNIDPENKVSERTTSRISGFSVSRPMPRFLKRKTAENSDSPTQTFTRGIQC</sequence>
<organism evidence="2 3">
    <name type="scientific">Clunio marinus</name>
    <dbReference type="NCBI Taxonomy" id="568069"/>
    <lineage>
        <taxon>Eukaryota</taxon>
        <taxon>Metazoa</taxon>
        <taxon>Ecdysozoa</taxon>
        <taxon>Arthropoda</taxon>
        <taxon>Hexapoda</taxon>
        <taxon>Insecta</taxon>
        <taxon>Pterygota</taxon>
        <taxon>Neoptera</taxon>
        <taxon>Endopterygota</taxon>
        <taxon>Diptera</taxon>
        <taxon>Nematocera</taxon>
        <taxon>Chironomoidea</taxon>
        <taxon>Chironomidae</taxon>
        <taxon>Clunio</taxon>
    </lineage>
</organism>
<name>A0A1J1I2S9_9DIPT</name>
<evidence type="ECO:0000256" key="1">
    <source>
        <dbReference type="SAM" id="MobiDB-lite"/>
    </source>
</evidence>
<dbReference type="AlphaFoldDB" id="A0A1J1I2S9"/>